<accession>A0ABC9W2X9</accession>
<reference evidence="1 2" key="1">
    <citation type="submission" date="2024-06" db="EMBL/GenBank/DDBJ databases">
        <title>The draft genome of Grus japonensis, version 3.</title>
        <authorList>
            <person name="Nabeshima K."/>
            <person name="Suzuki S."/>
            <person name="Onuma M."/>
        </authorList>
    </citation>
    <scope>NUCLEOTIDE SEQUENCE [LARGE SCALE GENOMIC DNA]</scope>
    <source>
        <strain evidence="1 2">451A</strain>
    </source>
</reference>
<name>A0ABC9W2X9_GRUJA</name>
<sequence>MFEGGCDSEVLLSAVSVEVVMEIHGAAKTQGLLVCQKPLENGHVGIRASPPKKVAGSIAQLKCIYTNVHSMGNKQEELEAIVQQESYDIVAITAIWWDDLHS</sequence>
<organism evidence="1 2">
    <name type="scientific">Grus japonensis</name>
    <name type="common">Japanese crane</name>
    <name type="synonym">Red-crowned crane</name>
    <dbReference type="NCBI Taxonomy" id="30415"/>
    <lineage>
        <taxon>Eukaryota</taxon>
        <taxon>Metazoa</taxon>
        <taxon>Chordata</taxon>
        <taxon>Craniata</taxon>
        <taxon>Vertebrata</taxon>
        <taxon>Euteleostomi</taxon>
        <taxon>Archelosauria</taxon>
        <taxon>Archosauria</taxon>
        <taxon>Dinosauria</taxon>
        <taxon>Saurischia</taxon>
        <taxon>Theropoda</taxon>
        <taxon>Coelurosauria</taxon>
        <taxon>Aves</taxon>
        <taxon>Neognathae</taxon>
        <taxon>Neoaves</taxon>
        <taxon>Gruiformes</taxon>
        <taxon>Gruidae</taxon>
        <taxon>Grus</taxon>
    </lineage>
</organism>
<evidence type="ECO:0000313" key="1">
    <source>
        <dbReference type="EMBL" id="GAB0179548.1"/>
    </source>
</evidence>
<keyword evidence="2" id="KW-1185">Reference proteome</keyword>
<protein>
    <submittedName>
        <fullName evidence="1">Maestro heat-like repeat-containing protein family member 7</fullName>
    </submittedName>
</protein>
<dbReference type="EMBL" id="BAAFJT010000001">
    <property type="protein sequence ID" value="GAB0179548.1"/>
    <property type="molecule type" value="Genomic_DNA"/>
</dbReference>
<dbReference type="AlphaFoldDB" id="A0ABC9W2X9"/>
<gene>
    <name evidence="1" type="ORF">GRJ2_000420100</name>
</gene>
<dbReference type="Proteomes" id="UP001623348">
    <property type="component" value="Unassembled WGS sequence"/>
</dbReference>
<proteinExistence type="predicted"/>
<comment type="caution">
    <text evidence="1">The sequence shown here is derived from an EMBL/GenBank/DDBJ whole genome shotgun (WGS) entry which is preliminary data.</text>
</comment>
<evidence type="ECO:0000313" key="2">
    <source>
        <dbReference type="Proteomes" id="UP001623348"/>
    </source>
</evidence>